<proteinExistence type="predicted"/>
<feature type="region of interest" description="Disordered" evidence="1">
    <location>
        <begin position="81"/>
        <end position="123"/>
    </location>
</feature>
<evidence type="ECO:0000313" key="3">
    <source>
        <dbReference type="Proteomes" id="UP001614264"/>
    </source>
</evidence>
<feature type="compositionally biased region" description="Basic and acidic residues" evidence="1">
    <location>
        <begin position="296"/>
        <end position="310"/>
    </location>
</feature>
<keyword evidence="3" id="KW-1185">Reference proteome</keyword>
<feature type="compositionally biased region" description="Polar residues" evidence="1">
    <location>
        <begin position="311"/>
        <end position="320"/>
    </location>
</feature>
<dbReference type="EMBL" id="JBITPR010000055">
    <property type="protein sequence ID" value="MFI7874911.1"/>
    <property type="molecule type" value="Genomic_DNA"/>
</dbReference>
<comment type="caution">
    <text evidence="2">The sequence shown here is derived from an EMBL/GenBank/DDBJ whole genome shotgun (WGS) entry which is preliminary data.</text>
</comment>
<accession>A0ABW8BLE9</accession>
<evidence type="ECO:0000313" key="2">
    <source>
        <dbReference type="EMBL" id="MFI7874911.1"/>
    </source>
</evidence>
<name>A0ABW8BLE9_9ACTN</name>
<reference evidence="2 3" key="1">
    <citation type="submission" date="2024-07" db="EMBL/GenBank/DDBJ databases">
        <title>Whole genome sequencing of Prodigiosin pigment-producing Streptomyces salinarius isolated from rhizosphere soil of Arachis hypogaea.</title>
        <authorList>
            <person name="Vidhya A."/>
            <person name="Ramya S."/>
        </authorList>
    </citation>
    <scope>NUCLEOTIDE SEQUENCE [LARGE SCALE GENOMIC DNA]</scope>
    <source>
        <strain evidence="2 3">VRMG2420</strain>
    </source>
</reference>
<dbReference type="Proteomes" id="UP001614264">
    <property type="component" value="Unassembled WGS sequence"/>
</dbReference>
<protein>
    <submittedName>
        <fullName evidence="2">Uncharacterized protein</fullName>
    </submittedName>
</protein>
<evidence type="ECO:0000256" key="1">
    <source>
        <dbReference type="SAM" id="MobiDB-lite"/>
    </source>
</evidence>
<sequence>MSSAGDVKEFLSRHRVSVATEYAARTGVTEAVAAGVHYRLDATIDEMLHDSASRVYEDSESGARKLAADICERIGPLAGATTGTPAGRASLGGAASPFAQRPLAPGRAPGRSAGPAGGTTATGRRTVMDALAGRAADAMADATPSTSVAEAALQGAAGAVTGRAGVLSGNLPALEDVRAGARLVAYLANEANISQADEMVERFATQSPAEGARVIQNWEDLKRVHATNFAVKQATSVGVGTLLGRVAGALIPGGGAVSMATGAASIGNSLAELGQGFKRFEQNNPQIGRAVRTHADHSLQRLSERSRETTMDVQMQSEWG</sequence>
<dbReference type="RefSeq" id="WP_399594567.1">
    <property type="nucleotide sequence ID" value="NZ_JBITPR010000055.1"/>
</dbReference>
<organism evidence="2 3">
    <name type="scientific">Streptomyces salinarius</name>
    <dbReference type="NCBI Taxonomy" id="2762598"/>
    <lineage>
        <taxon>Bacteria</taxon>
        <taxon>Bacillati</taxon>
        <taxon>Actinomycetota</taxon>
        <taxon>Actinomycetes</taxon>
        <taxon>Kitasatosporales</taxon>
        <taxon>Streptomycetaceae</taxon>
        <taxon>Streptomyces</taxon>
    </lineage>
</organism>
<feature type="region of interest" description="Disordered" evidence="1">
    <location>
        <begin position="296"/>
        <end position="320"/>
    </location>
</feature>
<gene>
    <name evidence="2" type="ORF">AB4829_30500</name>
</gene>
<feature type="compositionally biased region" description="Low complexity" evidence="1">
    <location>
        <begin position="101"/>
        <end position="123"/>
    </location>
</feature>